<comment type="subcellular location">
    <subcellularLocation>
        <location evidence="1">Cell envelope</location>
    </subcellularLocation>
    <subcellularLocation>
        <location evidence="4">Periplasm</location>
    </subcellularLocation>
</comment>
<dbReference type="GO" id="GO:0042597">
    <property type="term" value="C:periplasmic space"/>
    <property type="evidence" value="ECO:0007669"/>
    <property type="project" value="UniProtKB-SubCell"/>
</dbReference>
<keyword evidence="2 4" id="KW-0475">Mercuric resistance</keyword>
<organism evidence="6">
    <name type="scientific">Salmonella enterica subsp. enterica serovar 4,[5],12:i:-</name>
    <dbReference type="NCBI Taxonomy" id="440524"/>
    <lineage>
        <taxon>Bacteria</taxon>
        <taxon>Pseudomonadati</taxon>
        <taxon>Pseudomonadota</taxon>
        <taxon>Gammaproteobacteria</taxon>
        <taxon>Enterobacterales</taxon>
        <taxon>Enterobacteriaceae</taxon>
        <taxon>Salmonella</taxon>
    </lineage>
</organism>
<dbReference type="GO" id="GO:0030313">
    <property type="term" value="C:cell envelope"/>
    <property type="evidence" value="ECO:0007669"/>
    <property type="project" value="UniProtKB-SubCell"/>
</dbReference>
<dbReference type="Gene3D" id="3.30.70.100">
    <property type="match status" value="1"/>
</dbReference>
<protein>
    <recommendedName>
        <fullName evidence="4">Periplasmic mercury ion-binding protein</fullName>
    </recommendedName>
</protein>
<feature type="domain" description="HMA" evidence="5">
    <location>
        <begin position="1"/>
        <end position="54"/>
    </location>
</feature>
<dbReference type="PRINTS" id="PR00946">
    <property type="entry name" value="HGSCAVENGER"/>
</dbReference>
<feature type="non-terminal residue" evidence="6">
    <location>
        <position position="1"/>
    </location>
</feature>
<keyword evidence="3 4" id="KW-0476">Mercury</keyword>
<dbReference type="InterPro" id="IPR036163">
    <property type="entry name" value="HMA_dom_sf"/>
</dbReference>
<evidence type="ECO:0000256" key="3">
    <source>
        <dbReference type="ARBA" id="ARBA00022914"/>
    </source>
</evidence>
<evidence type="ECO:0000256" key="1">
    <source>
        <dbReference type="ARBA" id="ARBA00004196"/>
    </source>
</evidence>
<comment type="function">
    <text evidence="4">Involved in mercury resistance. Acts as a mercury scavenger that specifically binds to a mercuric ion in the periplasm and probably passes it to the cytoplasmic mercuric reductase MerA via the mercuric transport protein MerT.</text>
</comment>
<gene>
    <name evidence="4 6" type="primary">merP</name>
    <name evidence="6" type="ORF">BG463_25545</name>
</gene>
<dbReference type="GO" id="GO:0015097">
    <property type="term" value="F:mercury ion transmembrane transporter activity"/>
    <property type="evidence" value="ECO:0007669"/>
    <property type="project" value="UniProtKB-UniRule"/>
</dbReference>
<dbReference type="CDD" id="cd00371">
    <property type="entry name" value="HMA"/>
    <property type="match status" value="1"/>
</dbReference>
<keyword evidence="4" id="KW-0479">Metal-binding</keyword>
<accession>A0A5Y3KMI9</accession>
<dbReference type="AlphaFoldDB" id="A0A5Y3KMI9"/>
<reference evidence="6" key="1">
    <citation type="submission" date="2019-07" db="EMBL/GenBank/DDBJ databases">
        <authorList>
            <consortium name="GenomeTrakr network: Whole genome sequencing for foodborne pathogen traceback"/>
        </authorList>
    </citation>
    <scope>NUCLEOTIDE SEQUENCE</scope>
    <source>
        <strain evidence="6">FDA00010558</strain>
    </source>
</reference>
<dbReference type="EMBL" id="AAIUNF010000051">
    <property type="protein sequence ID" value="ECI2347472.1"/>
    <property type="molecule type" value="Genomic_DNA"/>
</dbReference>
<proteinExistence type="predicted"/>
<sequence>ACPITVKKALSKVEGVSKVDVGFEKREAVVTFDDTKASVQKLTKATADAGYPSSVKQ</sequence>
<dbReference type="InterPro" id="IPR011795">
    <property type="entry name" value="MerP"/>
</dbReference>
<dbReference type="Pfam" id="PF00403">
    <property type="entry name" value="HMA"/>
    <property type="match status" value="1"/>
</dbReference>
<evidence type="ECO:0000256" key="4">
    <source>
        <dbReference type="RuleBase" id="RU361212"/>
    </source>
</evidence>
<evidence type="ECO:0000313" key="6">
    <source>
        <dbReference type="EMBL" id="ECI2347472.1"/>
    </source>
</evidence>
<comment type="caution">
    <text evidence="6">The sequence shown here is derived from an EMBL/GenBank/DDBJ whole genome shotgun (WGS) entry which is preliminary data.</text>
</comment>
<keyword evidence="4" id="KW-0574">Periplasm</keyword>
<name>A0A5Y3KMI9_SALET</name>
<dbReference type="GO" id="GO:0045340">
    <property type="term" value="F:mercury ion binding"/>
    <property type="evidence" value="ECO:0007669"/>
    <property type="project" value="UniProtKB-UniRule"/>
</dbReference>
<evidence type="ECO:0000256" key="2">
    <source>
        <dbReference type="ARBA" id="ARBA00022466"/>
    </source>
</evidence>
<dbReference type="SUPFAM" id="SSF55008">
    <property type="entry name" value="HMA, heavy metal-associated domain"/>
    <property type="match status" value="1"/>
</dbReference>
<dbReference type="NCBIfam" id="TIGR02052">
    <property type="entry name" value="MerP"/>
    <property type="match status" value="1"/>
</dbReference>
<dbReference type="PROSITE" id="PS50846">
    <property type="entry name" value="HMA_2"/>
    <property type="match status" value="1"/>
</dbReference>
<dbReference type="InterPro" id="IPR001802">
    <property type="entry name" value="MerP/CopZ"/>
</dbReference>
<evidence type="ECO:0000259" key="5">
    <source>
        <dbReference type="PROSITE" id="PS50846"/>
    </source>
</evidence>
<dbReference type="InterPro" id="IPR006121">
    <property type="entry name" value="HMA_dom"/>
</dbReference>